<accession>A0ACC2U6C2</accession>
<proteinExistence type="predicted"/>
<evidence type="ECO:0000313" key="1">
    <source>
        <dbReference type="EMBL" id="KAJ9082275.1"/>
    </source>
</evidence>
<organism evidence="1 2">
    <name type="scientific">Entomophthora muscae</name>
    <dbReference type="NCBI Taxonomy" id="34485"/>
    <lineage>
        <taxon>Eukaryota</taxon>
        <taxon>Fungi</taxon>
        <taxon>Fungi incertae sedis</taxon>
        <taxon>Zoopagomycota</taxon>
        <taxon>Entomophthoromycotina</taxon>
        <taxon>Entomophthoromycetes</taxon>
        <taxon>Entomophthorales</taxon>
        <taxon>Entomophthoraceae</taxon>
        <taxon>Entomophthora</taxon>
    </lineage>
</organism>
<sequence>MLSFKRNIPDSNIFNSASKQASSSQGSFCGGEAHNVEAPVYIQVFDADNKEADLYLTPSPYGFDLFESHLVSCSAPAPLPIPTQAANQLDNQNDNPALEQLSASSHPPPLQPIWLQLLWPSPPNTE</sequence>
<protein>
    <submittedName>
        <fullName evidence="1">Uncharacterized protein</fullName>
    </submittedName>
</protein>
<name>A0ACC2U6C2_9FUNG</name>
<gene>
    <name evidence="1" type="ORF">DSO57_1006060</name>
</gene>
<keyword evidence="2" id="KW-1185">Reference proteome</keyword>
<dbReference type="EMBL" id="QTSX02001437">
    <property type="protein sequence ID" value="KAJ9082275.1"/>
    <property type="molecule type" value="Genomic_DNA"/>
</dbReference>
<comment type="caution">
    <text evidence="1">The sequence shown here is derived from an EMBL/GenBank/DDBJ whole genome shotgun (WGS) entry which is preliminary data.</text>
</comment>
<reference evidence="1" key="1">
    <citation type="submission" date="2022-04" db="EMBL/GenBank/DDBJ databases">
        <title>Genome of the entomopathogenic fungus Entomophthora muscae.</title>
        <authorList>
            <person name="Elya C."/>
            <person name="Lovett B.R."/>
            <person name="Lee E."/>
            <person name="Macias A.M."/>
            <person name="Hajek A.E."/>
            <person name="De Bivort B.L."/>
            <person name="Kasson M.T."/>
            <person name="De Fine Licht H.H."/>
            <person name="Stajich J.E."/>
        </authorList>
    </citation>
    <scope>NUCLEOTIDE SEQUENCE</scope>
    <source>
        <strain evidence="1">Berkeley</strain>
    </source>
</reference>
<dbReference type="Proteomes" id="UP001165960">
    <property type="component" value="Unassembled WGS sequence"/>
</dbReference>
<evidence type="ECO:0000313" key="2">
    <source>
        <dbReference type="Proteomes" id="UP001165960"/>
    </source>
</evidence>